<evidence type="ECO:0000313" key="1">
    <source>
        <dbReference type="EMBL" id="QCL09633.1"/>
    </source>
</evidence>
<name>A0A7S4ZRN9_RHIRH</name>
<sequence length="88" mass="9389">MGTANVTPTLHDGWRLDSLSAQVDSKTSENITAFATLLKSIPQGLLPAKEKDGAKKQVKPLACSGIFSIVRDGSGRVIGFKELSLRGY</sequence>
<dbReference type="EMBL" id="MK318971">
    <property type="protein sequence ID" value="QCL09633.1"/>
    <property type="molecule type" value="Genomic_DNA"/>
</dbReference>
<reference evidence="1" key="1">
    <citation type="submission" date="2018-12" db="EMBL/GenBank/DDBJ databases">
        <title>Three Rhizobium rhizogenes strains isolated from the same crown gall tumor carry diverse plasmids.</title>
        <authorList>
            <person name="Pulawska J."/>
            <person name="Kuzmanovic N."/>
        </authorList>
    </citation>
    <scope>NUCLEOTIDE SEQUENCE</scope>
    <source>
        <strain evidence="1">Colt5.8</strain>
        <plasmid evidence="1">pColt5.8a</plasmid>
    </source>
</reference>
<organism evidence="1">
    <name type="scientific">Rhizobium rhizogenes</name>
    <name type="common">Agrobacterium rhizogenes</name>
    <dbReference type="NCBI Taxonomy" id="359"/>
    <lineage>
        <taxon>Bacteria</taxon>
        <taxon>Pseudomonadati</taxon>
        <taxon>Pseudomonadota</taxon>
        <taxon>Alphaproteobacteria</taxon>
        <taxon>Hyphomicrobiales</taxon>
        <taxon>Rhizobiaceae</taxon>
        <taxon>Rhizobium/Agrobacterium group</taxon>
        <taxon>Rhizobium</taxon>
    </lineage>
</organism>
<accession>A0A7S4ZRN9</accession>
<protein>
    <submittedName>
        <fullName evidence="1">Uncharacterized protein</fullName>
    </submittedName>
</protein>
<geneLocation type="plasmid" evidence="1">
    <name>pColt5.8a</name>
</geneLocation>
<proteinExistence type="predicted"/>
<gene>
    <name evidence="1" type="ORF">pC5.8a_141</name>
</gene>
<dbReference type="AlphaFoldDB" id="A0A7S4ZRN9"/>
<keyword evidence="1" id="KW-0614">Plasmid</keyword>